<dbReference type="InterPro" id="IPR001029">
    <property type="entry name" value="Flagellin_N"/>
</dbReference>
<dbReference type="GO" id="GO:0009288">
    <property type="term" value="C:bacterial-type flagellum"/>
    <property type="evidence" value="ECO:0007669"/>
    <property type="project" value="UniProtKB-SubCell"/>
</dbReference>
<keyword evidence="6" id="KW-0282">Flagellum</keyword>
<dbReference type="PANTHER" id="PTHR42792:SF2">
    <property type="entry name" value="FLAGELLIN"/>
    <property type="match status" value="1"/>
</dbReference>
<dbReference type="Gene3D" id="1.20.1330.10">
    <property type="entry name" value="f41 fragment of flagellin, N-terminal domain"/>
    <property type="match status" value="2"/>
</dbReference>
<feature type="domain" description="Flagellin N-terminal" evidence="4">
    <location>
        <begin position="10"/>
        <end position="136"/>
    </location>
</feature>
<dbReference type="InterPro" id="IPR042187">
    <property type="entry name" value="Flagellin_C_sub2"/>
</dbReference>
<keyword evidence="7" id="KW-1185">Reference proteome</keyword>
<protein>
    <recommendedName>
        <fullName evidence="3">Flagellin</fullName>
    </recommendedName>
</protein>
<dbReference type="SUPFAM" id="SSF64518">
    <property type="entry name" value="Phase 1 flagellin"/>
    <property type="match status" value="1"/>
</dbReference>
<gene>
    <name evidence="6" type="ORF">DENOEST_1075</name>
</gene>
<dbReference type="GO" id="GO:0005198">
    <property type="term" value="F:structural molecule activity"/>
    <property type="evidence" value="ECO:0007669"/>
    <property type="project" value="UniProtKB-UniRule"/>
</dbReference>
<comment type="similarity">
    <text evidence="1 3">Belongs to the bacterial flagellin family.</text>
</comment>
<dbReference type="RefSeq" id="WP_145771889.1">
    <property type="nucleotide sequence ID" value="NZ_LR778301.1"/>
</dbReference>
<dbReference type="Pfam" id="PF00669">
    <property type="entry name" value="Flagellin_N"/>
    <property type="match status" value="1"/>
</dbReference>
<comment type="function">
    <text evidence="3">Flagellin is the subunit protein which polymerizes to form the filaments of bacterial flagella.</text>
</comment>
<dbReference type="InterPro" id="IPR046358">
    <property type="entry name" value="Flagellin_C"/>
</dbReference>
<evidence type="ECO:0000259" key="4">
    <source>
        <dbReference type="Pfam" id="PF00669"/>
    </source>
</evidence>
<dbReference type="Pfam" id="PF00700">
    <property type="entry name" value="Flagellin_C"/>
    <property type="match status" value="1"/>
</dbReference>
<keyword evidence="3" id="KW-0964">Secreted</keyword>
<dbReference type="GO" id="GO:0005576">
    <property type="term" value="C:extracellular region"/>
    <property type="evidence" value="ECO:0007669"/>
    <property type="project" value="UniProtKB-SubCell"/>
</dbReference>
<dbReference type="Proteomes" id="UP000515733">
    <property type="component" value="Chromosome"/>
</dbReference>
<evidence type="ECO:0000313" key="7">
    <source>
        <dbReference type="Proteomes" id="UP000515733"/>
    </source>
</evidence>
<evidence type="ECO:0000256" key="1">
    <source>
        <dbReference type="ARBA" id="ARBA00005709"/>
    </source>
</evidence>
<evidence type="ECO:0000256" key="2">
    <source>
        <dbReference type="ARBA" id="ARBA00023143"/>
    </source>
</evidence>
<comment type="subcellular location">
    <subcellularLocation>
        <location evidence="3">Secreted</location>
    </subcellularLocation>
    <subcellularLocation>
        <location evidence="3">Bacterial flagellum</location>
    </subcellularLocation>
</comment>
<dbReference type="InterPro" id="IPR001492">
    <property type="entry name" value="Flagellin"/>
</dbReference>
<keyword evidence="6" id="KW-0966">Cell projection</keyword>
<organism evidence="6 7">
    <name type="scientific">Denitratisoma oestradiolicum</name>
    <dbReference type="NCBI Taxonomy" id="311182"/>
    <lineage>
        <taxon>Bacteria</taxon>
        <taxon>Pseudomonadati</taxon>
        <taxon>Pseudomonadota</taxon>
        <taxon>Betaproteobacteria</taxon>
        <taxon>Nitrosomonadales</taxon>
        <taxon>Sterolibacteriaceae</taxon>
        <taxon>Denitratisoma</taxon>
    </lineage>
</organism>
<proteinExistence type="inferred from homology"/>
<dbReference type="AlphaFoldDB" id="A0A6S6XTX1"/>
<evidence type="ECO:0000313" key="6">
    <source>
        <dbReference type="EMBL" id="CAB1368240.1"/>
    </source>
</evidence>
<dbReference type="KEGG" id="doe:DENOEST_1075"/>
<sequence>MVNSVSPSFNNLNQAEQALAKSLTRLGTASRINSAKDDAAGLAIASAMTAQLGSGNQSLRNVNDAQSLMETAGGALSQVGDTLQRMRELAVQAANGTNAASDRQALQAEFSQLGESLNQISGSTQFNGQTLLDGSFSGQVQNGPEAGNSRALSLGNVSTQGLGLAGAELGSTEGASNAIEAIDRAIASVGAQQGDVGATQASLSSTAASLAGTYENLAAARSRIADTDYGAETASLAQNSVRQQAALRAVAAYDAMQASKLDLLK</sequence>
<dbReference type="PRINTS" id="PR00207">
    <property type="entry name" value="FLAGELLIN"/>
</dbReference>
<dbReference type="EMBL" id="LR778301">
    <property type="protein sequence ID" value="CAB1368240.1"/>
    <property type="molecule type" value="Genomic_DNA"/>
</dbReference>
<keyword evidence="6" id="KW-0969">Cilium</keyword>
<evidence type="ECO:0000256" key="3">
    <source>
        <dbReference type="RuleBase" id="RU362073"/>
    </source>
</evidence>
<keyword evidence="2 3" id="KW-0975">Bacterial flagellum</keyword>
<name>A0A6S6XTX1_9PROT</name>
<dbReference type="Gene3D" id="6.10.10.10">
    <property type="entry name" value="Flagellar export chaperone, C-terminal domain"/>
    <property type="match status" value="1"/>
</dbReference>
<dbReference type="OrthoDB" id="9796789at2"/>
<dbReference type="PANTHER" id="PTHR42792">
    <property type="entry name" value="FLAGELLIN"/>
    <property type="match status" value="1"/>
</dbReference>
<reference evidence="6 7" key="1">
    <citation type="submission" date="2020-03" db="EMBL/GenBank/DDBJ databases">
        <authorList>
            <consortium name="Genoscope - CEA"/>
            <person name="William W."/>
        </authorList>
    </citation>
    <scope>NUCLEOTIDE SEQUENCE [LARGE SCALE GENOMIC DNA]</scope>
    <source>
        <strain evidence="7">DSM 16959</strain>
    </source>
</reference>
<evidence type="ECO:0000259" key="5">
    <source>
        <dbReference type="Pfam" id="PF00700"/>
    </source>
</evidence>
<accession>A0A6S6XTX1</accession>
<feature type="domain" description="Flagellin C-terminal" evidence="5">
    <location>
        <begin position="179"/>
        <end position="264"/>
    </location>
</feature>